<dbReference type="InterPro" id="IPR050261">
    <property type="entry name" value="FrsA_esterase"/>
</dbReference>
<dbReference type="OrthoDB" id="217645at2"/>
<organism evidence="3 4">
    <name type="scientific">Kaistia soli DSM 19436</name>
    <dbReference type="NCBI Taxonomy" id="1122133"/>
    <lineage>
        <taxon>Bacteria</taxon>
        <taxon>Pseudomonadati</taxon>
        <taxon>Pseudomonadota</taxon>
        <taxon>Alphaproteobacteria</taxon>
        <taxon>Hyphomicrobiales</taxon>
        <taxon>Kaistiaceae</taxon>
        <taxon>Kaistia</taxon>
    </lineage>
</organism>
<name>A0A1M5DML9_9HYPH</name>
<dbReference type="GO" id="GO:0016787">
    <property type="term" value="F:hydrolase activity"/>
    <property type="evidence" value="ECO:0007669"/>
    <property type="project" value="UniProtKB-KW"/>
</dbReference>
<gene>
    <name evidence="3" type="ORF">SAMN02745157_2734</name>
</gene>
<dbReference type="PANTHER" id="PTHR22946">
    <property type="entry name" value="DIENELACTONE HYDROLASE DOMAIN-CONTAINING PROTEIN-RELATED"/>
    <property type="match status" value="1"/>
</dbReference>
<proteinExistence type="inferred from homology"/>
<dbReference type="Gene3D" id="1.20.1440.110">
    <property type="entry name" value="acylaminoacyl peptidase"/>
    <property type="match status" value="1"/>
</dbReference>
<feature type="domain" description="AB hydrolase-1" evidence="2">
    <location>
        <begin position="153"/>
        <end position="381"/>
    </location>
</feature>
<dbReference type="STRING" id="1122133.SAMN02745157_2734"/>
<evidence type="ECO:0000259" key="2">
    <source>
        <dbReference type="Pfam" id="PF12697"/>
    </source>
</evidence>
<dbReference type="AlphaFoldDB" id="A0A1M5DML9"/>
<comment type="similarity">
    <text evidence="1">Belongs to the AB hydrolase superfamily. FUS2 hydrolase family.</text>
</comment>
<dbReference type="Pfam" id="PF12697">
    <property type="entry name" value="Abhydrolase_6"/>
    <property type="match status" value="1"/>
</dbReference>
<dbReference type="InterPro" id="IPR029058">
    <property type="entry name" value="AB_hydrolase_fold"/>
</dbReference>
<evidence type="ECO:0000256" key="1">
    <source>
        <dbReference type="ARBA" id="ARBA00038115"/>
    </source>
</evidence>
<sequence length="406" mass="43587">MGLLFEDHLHDEFASWLFAYIPSGGPDFGEIAAIGQAVGKGDDAAFHAAFLAAADRNIAEGEAAERAGRPDSARELHLRASAILDASYHPLYGAPTDPRLLAAWRRQIEIMERGFALSDPQPQRLAIPFEGVVMPAWFVPAAAHAEAVRPLVIFTNGYDGTVTDLFFASAVAASRRGYHSLIFDGPGQGGMLYEHGLPLRPDWETVIGAVVDVMVDHPLVDPTRIALNGWSLGGYLAPRAAACEPRLAALIADPFLPSVATGVRAMAMKFGATAEAASDLRHLDPAIIAAMESTIAADPGLDWKIRKRAFWVHGVSSLADYFAVSEAFTVEDRLHDIRCPTLITVAEQDGLAKGGPAAYEALTCPKTLIRFSSVEGAGGHCEMGNRSLLNRRTFDWLDDVFAGKVG</sequence>
<dbReference type="PANTHER" id="PTHR22946:SF12">
    <property type="entry name" value="CONIDIAL PIGMENT BIOSYNTHESIS PROTEIN AYG1 (AFU_ORTHOLOGUE AFUA_2G17550)"/>
    <property type="match status" value="1"/>
</dbReference>
<protein>
    <submittedName>
        <fullName evidence="3">Alpha/beta hydrolase family protein</fullName>
    </submittedName>
</protein>
<keyword evidence="4" id="KW-1185">Reference proteome</keyword>
<dbReference type="EMBL" id="FQUP01000002">
    <property type="protein sequence ID" value="SHF68131.1"/>
    <property type="molecule type" value="Genomic_DNA"/>
</dbReference>
<evidence type="ECO:0000313" key="3">
    <source>
        <dbReference type="EMBL" id="SHF68131.1"/>
    </source>
</evidence>
<dbReference type="Gene3D" id="3.40.50.1820">
    <property type="entry name" value="alpha/beta hydrolase"/>
    <property type="match status" value="1"/>
</dbReference>
<evidence type="ECO:0000313" key="4">
    <source>
        <dbReference type="Proteomes" id="UP000184485"/>
    </source>
</evidence>
<dbReference type="SUPFAM" id="SSF53474">
    <property type="entry name" value="alpha/beta-Hydrolases"/>
    <property type="match status" value="1"/>
</dbReference>
<reference evidence="3 4" key="1">
    <citation type="submission" date="2016-11" db="EMBL/GenBank/DDBJ databases">
        <authorList>
            <person name="Jaros S."/>
            <person name="Januszkiewicz K."/>
            <person name="Wedrychowicz H."/>
        </authorList>
    </citation>
    <scope>NUCLEOTIDE SEQUENCE [LARGE SCALE GENOMIC DNA]</scope>
    <source>
        <strain evidence="3 4">DSM 19436</strain>
    </source>
</reference>
<keyword evidence="3" id="KW-0378">Hydrolase</keyword>
<dbReference type="RefSeq" id="WP_073053534.1">
    <property type="nucleotide sequence ID" value="NZ_FQUP01000002.1"/>
</dbReference>
<dbReference type="Proteomes" id="UP000184485">
    <property type="component" value="Unassembled WGS sequence"/>
</dbReference>
<dbReference type="InterPro" id="IPR000073">
    <property type="entry name" value="AB_hydrolase_1"/>
</dbReference>
<accession>A0A1M5DML9</accession>